<keyword evidence="1" id="KW-0472">Membrane</keyword>
<evidence type="ECO:0000313" key="3">
    <source>
        <dbReference type="Proteomes" id="UP000291920"/>
    </source>
</evidence>
<dbReference type="EMBL" id="RYUT01000002">
    <property type="protein sequence ID" value="RYQ31228.1"/>
    <property type="molecule type" value="Genomic_DNA"/>
</dbReference>
<evidence type="ECO:0000256" key="1">
    <source>
        <dbReference type="SAM" id="Phobius"/>
    </source>
</evidence>
<name>A0A4Q5ANR8_9BIFI</name>
<feature type="transmembrane region" description="Helical" evidence="1">
    <location>
        <begin position="50"/>
        <end position="71"/>
    </location>
</feature>
<keyword evidence="1" id="KW-0812">Transmembrane</keyword>
<gene>
    <name evidence="2" type="ORF">PG2017B_1038</name>
</gene>
<dbReference type="Proteomes" id="UP000291920">
    <property type="component" value="Unassembled WGS sequence"/>
</dbReference>
<dbReference type="AlphaFoldDB" id="A0A4Q5ANR8"/>
<comment type="caution">
    <text evidence="2">The sequence shown here is derived from an EMBL/GenBank/DDBJ whole genome shotgun (WGS) entry which is preliminary data.</text>
</comment>
<sequence>MPVRGTCGVGCVIGALFHSADNRTCAVYARTGAYGIVGGMSTTPHRSRTWLHIGLFILAIVLLAVVVWFAIRGHTGAPSTAAPTASATASASASADAPDATAPVSAREVREANAVRFEQLWRTYGADSTIDPKEFAHRPAKDVLNALRVTDYTPPDWSAVSTIQRNSDYGPTGQNPACQGTTNSFSCMAYPTVGEWWVQQAWGSGSRWIEGPTVEHTGEHTATVTGVVRAILVEPGDTFHSTDTYALTPSWQDYPVSDELTFDTDGKVSEVSSNQPSPWWVSPWNQLWDTNMNRIMANGRRVAIPVQGQPVMDINPTQPVMRAPATQADLDGKVDWSLWEGMCMASCGDQQQGFTVSPDGREH</sequence>
<keyword evidence="1" id="KW-1133">Transmembrane helix</keyword>
<organism evidence="2 3">
    <name type="scientific">Bifidobacterium pseudolongum subsp. globosum</name>
    <dbReference type="NCBI Taxonomy" id="1690"/>
    <lineage>
        <taxon>Bacteria</taxon>
        <taxon>Bacillati</taxon>
        <taxon>Actinomycetota</taxon>
        <taxon>Actinomycetes</taxon>
        <taxon>Bifidobacteriales</taxon>
        <taxon>Bifidobacteriaceae</taxon>
        <taxon>Bifidobacterium</taxon>
    </lineage>
</organism>
<protein>
    <submittedName>
        <fullName evidence="2">Uncharacterized protein</fullName>
    </submittedName>
</protein>
<proteinExistence type="predicted"/>
<evidence type="ECO:0000313" key="2">
    <source>
        <dbReference type="EMBL" id="RYQ31228.1"/>
    </source>
</evidence>
<accession>A0A4Q5ANR8</accession>
<reference evidence="2 3" key="1">
    <citation type="submission" date="2018-12" db="EMBL/GenBank/DDBJ databases">
        <title>Unveiling genomic diversity among members of the Bifidobacterium pseudolongum species, a widely distributed gut commensal of the animal kingdom.</title>
        <authorList>
            <person name="Lugli G.A."/>
            <person name="Duranti S."/>
            <person name="Albert K."/>
            <person name="Mancabelli L."/>
            <person name="Napoli S."/>
            <person name="Viappiani A."/>
            <person name="Anzalone R."/>
            <person name="Longhi G."/>
            <person name="Milani C."/>
            <person name="Turroni F."/>
            <person name="Alessandri G."/>
            <person name="Sela D.A."/>
            <person name="Van Sinderen D."/>
            <person name="Ventura M."/>
        </authorList>
    </citation>
    <scope>NUCLEOTIDE SEQUENCE [LARGE SCALE GENOMIC DNA]</scope>
    <source>
        <strain evidence="2 3">2017B</strain>
    </source>
</reference>